<comment type="caution">
    <text evidence="2">The sequence shown here is derived from an EMBL/GenBank/DDBJ whole genome shotgun (WGS) entry which is preliminary data.</text>
</comment>
<feature type="compositionally biased region" description="Polar residues" evidence="1">
    <location>
        <begin position="58"/>
        <end position="70"/>
    </location>
</feature>
<keyword evidence="3" id="KW-1185">Reference proteome</keyword>
<name>A0AAW1E6L6_ZOAVI</name>
<dbReference type="Proteomes" id="UP001488805">
    <property type="component" value="Unassembled WGS sequence"/>
</dbReference>
<protein>
    <submittedName>
        <fullName evidence="2">Uncharacterized protein</fullName>
    </submittedName>
</protein>
<evidence type="ECO:0000313" key="3">
    <source>
        <dbReference type="Proteomes" id="UP001488805"/>
    </source>
</evidence>
<accession>A0AAW1E6L6</accession>
<feature type="region of interest" description="Disordered" evidence="1">
    <location>
        <begin position="37"/>
        <end position="70"/>
    </location>
</feature>
<evidence type="ECO:0000256" key="1">
    <source>
        <dbReference type="SAM" id="MobiDB-lite"/>
    </source>
</evidence>
<dbReference type="EMBL" id="JBCEZU010000538">
    <property type="protein sequence ID" value="KAK9517897.1"/>
    <property type="molecule type" value="Genomic_DNA"/>
</dbReference>
<reference evidence="2 3" key="1">
    <citation type="journal article" date="2024" name="Genome Biol. Evol.">
        <title>Chromosome-level genome assembly of the viviparous eelpout Zoarces viviparus.</title>
        <authorList>
            <person name="Fuhrmann N."/>
            <person name="Brasseur M.V."/>
            <person name="Bakowski C.E."/>
            <person name="Podsiadlowski L."/>
            <person name="Prost S."/>
            <person name="Krehenwinkel H."/>
            <person name="Mayer C."/>
        </authorList>
    </citation>
    <scope>NUCLEOTIDE SEQUENCE [LARGE SCALE GENOMIC DNA]</scope>
    <source>
        <strain evidence="2">NO-MEL_2022_Ind0_liver</strain>
    </source>
</reference>
<gene>
    <name evidence="2" type="ORF">VZT92_023232</name>
</gene>
<proteinExistence type="predicted"/>
<evidence type="ECO:0000313" key="2">
    <source>
        <dbReference type="EMBL" id="KAK9517897.1"/>
    </source>
</evidence>
<sequence>MVGYCRADRQIYTRAELTEQMLPWLLQGKRLTSEIKRPLRSEMQEHPQTPGDAAASRQDYTSPQHQIRDV</sequence>
<organism evidence="2 3">
    <name type="scientific">Zoarces viviparus</name>
    <name type="common">Viviparous eelpout</name>
    <name type="synonym">Blennius viviparus</name>
    <dbReference type="NCBI Taxonomy" id="48416"/>
    <lineage>
        <taxon>Eukaryota</taxon>
        <taxon>Metazoa</taxon>
        <taxon>Chordata</taxon>
        <taxon>Craniata</taxon>
        <taxon>Vertebrata</taxon>
        <taxon>Euteleostomi</taxon>
        <taxon>Actinopterygii</taxon>
        <taxon>Neopterygii</taxon>
        <taxon>Teleostei</taxon>
        <taxon>Neoteleostei</taxon>
        <taxon>Acanthomorphata</taxon>
        <taxon>Eupercaria</taxon>
        <taxon>Perciformes</taxon>
        <taxon>Cottioidei</taxon>
        <taxon>Zoarcales</taxon>
        <taxon>Zoarcidae</taxon>
        <taxon>Zoarcinae</taxon>
        <taxon>Zoarces</taxon>
    </lineage>
</organism>
<dbReference type="AlphaFoldDB" id="A0AAW1E6L6"/>